<evidence type="ECO:0000256" key="6">
    <source>
        <dbReference type="ARBA" id="ARBA00022692"/>
    </source>
</evidence>
<evidence type="ECO:0000313" key="13">
    <source>
        <dbReference type="EMBL" id="QEY24941.1"/>
    </source>
</evidence>
<dbReference type="GO" id="GO:0055085">
    <property type="term" value="P:transmembrane transport"/>
    <property type="evidence" value="ECO:0007669"/>
    <property type="project" value="InterPro"/>
</dbReference>
<evidence type="ECO:0000256" key="4">
    <source>
        <dbReference type="ARBA" id="ARBA00022475"/>
    </source>
</evidence>
<dbReference type="GO" id="GO:0015031">
    <property type="term" value="P:protein transport"/>
    <property type="evidence" value="ECO:0007669"/>
    <property type="project" value="UniProtKB-UniRule"/>
</dbReference>
<dbReference type="GO" id="GO:0031992">
    <property type="term" value="F:energy transducer activity"/>
    <property type="evidence" value="ECO:0007669"/>
    <property type="project" value="InterPro"/>
</dbReference>
<dbReference type="Proteomes" id="UP000325536">
    <property type="component" value="Chromosome"/>
</dbReference>
<keyword evidence="10" id="KW-0735">Signal-anchor</keyword>
<evidence type="ECO:0000313" key="14">
    <source>
        <dbReference type="Proteomes" id="UP000325536"/>
    </source>
</evidence>
<dbReference type="Pfam" id="PF03544">
    <property type="entry name" value="TonB_C"/>
    <property type="match status" value="1"/>
</dbReference>
<name>A0A5P3MW02_NEIAN</name>
<dbReference type="GO" id="GO:0098797">
    <property type="term" value="C:plasma membrane protein complex"/>
    <property type="evidence" value="ECO:0007669"/>
    <property type="project" value="TreeGrafter"/>
</dbReference>
<keyword evidence="6 10" id="KW-0812">Transmembrane</keyword>
<dbReference type="PANTHER" id="PTHR33446:SF2">
    <property type="entry name" value="PROTEIN TONB"/>
    <property type="match status" value="1"/>
</dbReference>
<dbReference type="GO" id="GO:0015891">
    <property type="term" value="P:siderophore transport"/>
    <property type="evidence" value="ECO:0007669"/>
    <property type="project" value="InterPro"/>
</dbReference>
<evidence type="ECO:0000256" key="7">
    <source>
        <dbReference type="ARBA" id="ARBA00022927"/>
    </source>
</evidence>
<feature type="compositionally biased region" description="Basic and acidic residues" evidence="11">
    <location>
        <begin position="147"/>
        <end position="159"/>
    </location>
</feature>
<feature type="compositionally biased region" description="Basic and acidic residues" evidence="11">
    <location>
        <begin position="122"/>
        <end position="137"/>
    </location>
</feature>
<feature type="domain" description="TonB C-terminal" evidence="12">
    <location>
        <begin position="231"/>
        <end position="315"/>
    </location>
</feature>
<dbReference type="PANTHER" id="PTHR33446">
    <property type="entry name" value="PROTEIN TONB-RELATED"/>
    <property type="match status" value="1"/>
</dbReference>
<proteinExistence type="inferred from homology"/>
<reference evidence="13 14" key="1">
    <citation type="submission" date="2018-08" db="EMBL/GenBank/DDBJ databases">
        <title>Neisseria animalis ATCC 49930 complete genome.</title>
        <authorList>
            <person name="Veseli I.A."/>
            <person name="Mascarenhas dos Santos A.C."/>
            <person name="Buttler R."/>
            <person name="Pombert J.-F."/>
        </authorList>
    </citation>
    <scope>NUCLEOTIDE SEQUENCE [LARGE SCALE GENOMIC DNA]</scope>
    <source>
        <strain evidence="13 14">ATCC 49930</strain>
    </source>
</reference>
<evidence type="ECO:0000256" key="11">
    <source>
        <dbReference type="SAM" id="MobiDB-lite"/>
    </source>
</evidence>
<comment type="similarity">
    <text evidence="2 10">Belongs to the TonB family.</text>
</comment>
<dbReference type="InterPro" id="IPR003538">
    <property type="entry name" value="TonB"/>
</dbReference>
<sequence>MKHEQIINPTVVAVVALLHIGLLALLWRAVPLRQEVIEHIEFIELGDFGGGNGAAEGAGMPVAEKVALRSEQPKPKPKTKAEQPKPKAAAPEKPVIKPVISKKADADIQQPKPAPKPAAKPKPAEKVPTETKQHNTPEPKPQAEPAPKAEKPAVAKPEGKPVSAKAEGKPAAKSDNAGGAGGGANEHKGSGSGIKGEGSGRGEGSGGGSGGKKGEHGAGNGGSGGSVGSSKSNPIKSGGSIPRPPYPPSALENGEEGRVVLEVLVAPGGKVNSVKVVKSSGSSSLDRAARNAAKKGGFNAAAWTLYTIPVNFSLN</sequence>
<feature type="region of interest" description="Disordered" evidence="11">
    <location>
        <begin position="65"/>
        <end position="253"/>
    </location>
</feature>
<dbReference type="RefSeq" id="WP_123795147.1">
    <property type="nucleotide sequence ID" value="NZ_CP031699.1"/>
</dbReference>
<keyword evidence="3 10" id="KW-0813">Transport</keyword>
<dbReference type="SUPFAM" id="SSF74653">
    <property type="entry name" value="TolA/TonB C-terminal domain"/>
    <property type="match status" value="1"/>
</dbReference>
<dbReference type="Gene3D" id="3.30.1150.10">
    <property type="match status" value="1"/>
</dbReference>
<dbReference type="PROSITE" id="PS52015">
    <property type="entry name" value="TONB_CTD"/>
    <property type="match status" value="1"/>
</dbReference>
<dbReference type="KEGG" id="naq:D0T90_02875"/>
<evidence type="ECO:0000256" key="10">
    <source>
        <dbReference type="RuleBase" id="RU362123"/>
    </source>
</evidence>
<organism evidence="13 14">
    <name type="scientific">Neisseria animalis</name>
    <dbReference type="NCBI Taxonomy" id="492"/>
    <lineage>
        <taxon>Bacteria</taxon>
        <taxon>Pseudomonadati</taxon>
        <taxon>Pseudomonadota</taxon>
        <taxon>Betaproteobacteria</taxon>
        <taxon>Neisseriales</taxon>
        <taxon>Neisseriaceae</taxon>
        <taxon>Neisseria</taxon>
    </lineage>
</organism>
<dbReference type="InterPro" id="IPR006260">
    <property type="entry name" value="TonB/TolA_C"/>
</dbReference>
<comment type="subcellular location">
    <subcellularLocation>
        <location evidence="1 10">Cell inner membrane</location>
        <topology evidence="1 10">Single-pass membrane protein</topology>
        <orientation evidence="1 10">Periplasmic side</orientation>
    </subcellularLocation>
</comment>
<feature type="compositionally biased region" description="Basic and acidic residues" evidence="11">
    <location>
        <begin position="66"/>
        <end position="85"/>
    </location>
</feature>
<keyword evidence="9 10" id="KW-0472">Membrane</keyword>
<dbReference type="AlphaFoldDB" id="A0A5P3MW02"/>
<dbReference type="PRINTS" id="PR01374">
    <property type="entry name" value="TONBPROTEIN"/>
</dbReference>
<gene>
    <name evidence="13" type="ORF">D0T90_02875</name>
</gene>
<keyword evidence="4 10" id="KW-1003">Cell membrane</keyword>
<dbReference type="EMBL" id="CP031699">
    <property type="protein sequence ID" value="QEY24941.1"/>
    <property type="molecule type" value="Genomic_DNA"/>
</dbReference>
<protein>
    <recommendedName>
        <fullName evidence="10">Protein TonB</fullName>
    </recommendedName>
</protein>
<dbReference type="GO" id="GO:0030288">
    <property type="term" value="C:outer membrane-bounded periplasmic space"/>
    <property type="evidence" value="ECO:0007669"/>
    <property type="project" value="InterPro"/>
</dbReference>
<evidence type="ECO:0000256" key="9">
    <source>
        <dbReference type="ARBA" id="ARBA00023136"/>
    </source>
</evidence>
<keyword evidence="5 10" id="KW-0997">Cell inner membrane</keyword>
<dbReference type="InterPro" id="IPR037682">
    <property type="entry name" value="TonB_C"/>
</dbReference>
<dbReference type="NCBIfam" id="TIGR01352">
    <property type="entry name" value="tonB_Cterm"/>
    <property type="match status" value="1"/>
</dbReference>
<keyword evidence="8 10" id="KW-1133">Transmembrane helix</keyword>
<evidence type="ECO:0000256" key="5">
    <source>
        <dbReference type="ARBA" id="ARBA00022519"/>
    </source>
</evidence>
<evidence type="ECO:0000256" key="3">
    <source>
        <dbReference type="ARBA" id="ARBA00022448"/>
    </source>
</evidence>
<evidence type="ECO:0000256" key="2">
    <source>
        <dbReference type="ARBA" id="ARBA00006555"/>
    </source>
</evidence>
<comment type="function">
    <text evidence="10">Interacts with outer membrane receptor proteins that carry out high-affinity binding and energy dependent uptake into the periplasmic space of specific substrates. It could act to transduce energy from the cytoplasmic membrane to specific energy-requiring processes in the outer membrane, resulting in the release into the periplasm of ligands bound by these outer membrane proteins.</text>
</comment>
<evidence type="ECO:0000259" key="12">
    <source>
        <dbReference type="PROSITE" id="PS52015"/>
    </source>
</evidence>
<accession>A0A5P3MW02</accession>
<evidence type="ECO:0000256" key="8">
    <source>
        <dbReference type="ARBA" id="ARBA00022989"/>
    </source>
</evidence>
<feature type="compositionally biased region" description="Gly residues" evidence="11">
    <location>
        <begin position="178"/>
        <end position="227"/>
    </location>
</feature>
<keyword evidence="7 10" id="KW-0653">Protein transport</keyword>
<keyword evidence="14" id="KW-1185">Reference proteome</keyword>
<dbReference type="InterPro" id="IPR051045">
    <property type="entry name" value="TonB-dependent_transducer"/>
</dbReference>
<feature type="transmembrane region" description="Helical" evidence="10">
    <location>
        <begin position="6"/>
        <end position="27"/>
    </location>
</feature>
<evidence type="ECO:0000256" key="1">
    <source>
        <dbReference type="ARBA" id="ARBA00004383"/>
    </source>
</evidence>